<dbReference type="Gene3D" id="3.30.160.60">
    <property type="entry name" value="Classic Zinc Finger"/>
    <property type="match status" value="3"/>
</dbReference>
<dbReference type="PROSITE" id="PS50157">
    <property type="entry name" value="ZINC_FINGER_C2H2_2"/>
    <property type="match status" value="3"/>
</dbReference>
<feature type="domain" description="C2H2-type" evidence="8">
    <location>
        <begin position="249"/>
        <end position="271"/>
    </location>
</feature>
<evidence type="ECO:0000259" key="8">
    <source>
        <dbReference type="PROSITE" id="PS50157"/>
    </source>
</evidence>
<evidence type="ECO:0000313" key="10">
    <source>
        <dbReference type="Proteomes" id="UP000215902"/>
    </source>
</evidence>
<protein>
    <recommendedName>
        <fullName evidence="8">C2H2-type domain-containing protein</fullName>
    </recommendedName>
</protein>
<dbReference type="FunFam" id="3.30.160.60:FF:000557">
    <property type="entry name" value="zinc finger and SCAN domain-containing protein 29"/>
    <property type="match status" value="1"/>
</dbReference>
<keyword evidence="5" id="KW-0539">Nucleus</keyword>
<organism evidence="9 10">
    <name type="scientific">Macrostomum lignano</name>
    <dbReference type="NCBI Taxonomy" id="282301"/>
    <lineage>
        <taxon>Eukaryota</taxon>
        <taxon>Metazoa</taxon>
        <taxon>Spiralia</taxon>
        <taxon>Lophotrochozoa</taxon>
        <taxon>Platyhelminthes</taxon>
        <taxon>Rhabditophora</taxon>
        <taxon>Macrostomorpha</taxon>
        <taxon>Macrostomida</taxon>
        <taxon>Macrostomidae</taxon>
        <taxon>Macrostomum</taxon>
    </lineage>
</organism>
<dbReference type="PROSITE" id="PS00028">
    <property type="entry name" value="ZINC_FINGER_C2H2_1"/>
    <property type="match status" value="3"/>
</dbReference>
<dbReference type="Pfam" id="PF00096">
    <property type="entry name" value="zf-C2H2"/>
    <property type="match status" value="3"/>
</dbReference>
<feature type="domain" description="C2H2-type" evidence="8">
    <location>
        <begin position="221"/>
        <end position="248"/>
    </location>
</feature>
<reference evidence="9 10" key="1">
    <citation type="submission" date="2017-06" db="EMBL/GenBank/DDBJ databases">
        <title>A platform for efficient transgenesis in Macrostomum lignano, a flatworm model organism for stem cell research.</title>
        <authorList>
            <person name="Berezikov E."/>
        </authorList>
    </citation>
    <scope>NUCLEOTIDE SEQUENCE [LARGE SCALE GENOMIC DNA]</scope>
    <source>
        <strain evidence="9">DV1</strain>
        <tissue evidence="9">Whole organism</tissue>
    </source>
</reference>
<dbReference type="GO" id="GO:0000978">
    <property type="term" value="F:RNA polymerase II cis-regulatory region sequence-specific DNA binding"/>
    <property type="evidence" value="ECO:0007669"/>
    <property type="project" value="TreeGrafter"/>
</dbReference>
<feature type="region of interest" description="Disordered" evidence="7">
    <location>
        <begin position="159"/>
        <end position="185"/>
    </location>
</feature>
<dbReference type="SUPFAM" id="SSF57667">
    <property type="entry name" value="beta-beta-alpha zinc fingers"/>
    <property type="match status" value="2"/>
</dbReference>
<evidence type="ECO:0000256" key="3">
    <source>
        <dbReference type="ARBA" id="ARBA00022771"/>
    </source>
</evidence>
<gene>
    <name evidence="9" type="ORF">BOX15_Mlig018069g2</name>
</gene>
<evidence type="ECO:0000256" key="1">
    <source>
        <dbReference type="ARBA" id="ARBA00022723"/>
    </source>
</evidence>
<dbReference type="SMART" id="SM00355">
    <property type="entry name" value="ZnF_C2H2"/>
    <property type="match status" value="3"/>
</dbReference>
<name>A0A267G6V7_9PLAT</name>
<dbReference type="FunFam" id="3.30.160.60:FF:000345">
    <property type="entry name" value="Zinc finger protein Gfi-1"/>
    <property type="match status" value="1"/>
</dbReference>
<proteinExistence type="predicted"/>
<dbReference type="GO" id="GO:0008270">
    <property type="term" value="F:zinc ion binding"/>
    <property type="evidence" value="ECO:0007669"/>
    <property type="project" value="UniProtKB-KW"/>
</dbReference>
<keyword evidence="10" id="KW-1185">Reference proteome</keyword>
<evidence type="ECO:0000256" key="5">
    <source>
        <dbReference type="ARBA" id="ARBA00023242"/>
    </source>
</evidence>
<evidence type="ECO:0000256" key="7">
    <source>
        <dbReference type="SAM" id="MobiDB-lite"/>
    </source>
</evidence>
<dbReference type="InterPro" id="IPR036236">
    <property type="entry name" value="Znf_C2H2_sf"/>
</dbReference>
<dbReference type="AlphaFoldDB" id="A0A267G6V7"/>
<keyword evidence="2" id="KW-0677">Repeat</keyword>
<keyword evidence="4" id="KW-0862">Zinc</keyword>
<dbReference type="PANTHER" id="PTHR23235">
    <property type="entry name" value="KRUEPPEL-LIKE TRANSCRIPTION FACTOR"/>
    <property type="match status" value="1"/>
</dbReference>
<dbReference type="EMBL" id="NIVC01000555">
    <property type="protein sequence ID" value="PAA80972.1"/>
    <property type="molecule type" value="Genomic_DNA"/>
</dbReference>
<dbReference type="InterPro" id="IPR013087">
    <property type="entry name" value="Znf_C2H2_type"/>
</dbReference>
<keyword evidence="1" id="KW-0479">Metal-binding</keyword>
<dbReference type="OrthoDB" id="6103095at2759"/>
<accession>A0A267G6V7</accession>
<keyword evidence="3 6" id="KW-0863">Zinc-finger</keyword>
<evidence type="ECO:0000256" key="2">
    <source>
        <dbReference type="ARBA" id="ARBA00022737"/>
    </source>
</evidence>
<evidence type="ECO:0000313" key="9">
    <source>
        <dbReference type="EMBL" id="PAA80972.1"/>
    </source>
</evidence>
<sequence>IIKLAILHLSMSEQSRNSVQQDFVDGQLADPARLPPPLTQQLLAQQAASFNRWLMMSGGQAATAAASRLPLGCSPGQAWMAGSNWQQLAAAMAEIEFVRRVSSRLWWPLLPPLLEGPPSAVQLPSELSGSDQLVTSGFASTTEPTVSFASRPHFDQQLPAAAASLHSSSSSTRNLQATHQLRQQQRQQQRQQFQCNRCSKVFSRCSSLCTHMLTHNGVKPFKCPFCDKRFHQKSDMKKHIFVHTGEKPYQCEACGRSFSQSSNLRTHRRRHCFRVDK</sequence>
<dbReference type="Proteomes" id="UP000215902">
    <property type="component" value="Unassembled WGS sequence"/>
</dbReference>
<dbReference type="PANTHER" id="PTHR23235:SF142">
    <property type="entry name" value="ZINC FINGER PROTEIN 384"/>
    <property type="match status" value="1"/>
</dbReference>
<evidence type="ECO:0000256" key="6">
    <source>
        <dbReference type="PROSITE-ProRule" id="PRU00042"/>
    </source>
</evidence>
<dbReference type="GO" id="GO:0000981">
    <property type="term" value="F:DNA-binding transcription factor activity, RNA polymerase II-specific"/>
    <property type="evidence" value="ECO:0007669"/>
    <property type="project" value="TreeGrafter"/>
</dbReference>
<dbReference type="STRING" id="282301.A0A267G6V7"/>
<feature type="non-terminal residue" evidence="9">
    <location>
        <position position="1"/>
    </location>
</feature>
<feature type="domain" description="C2H2-type" evidence="8">
    <location>
        <begin position="193"/>
        <end position="220"/>
    </location>
</feature>
<comment type="caution">
    <text evidence="9">The sequence shown here is derived from an EMBL/GenBank/DDBJ whole genome shotgun (WGS) entry which is preliminary data.</text>
</comment>
<evidence type="ECO:0000256" key="4">
    <source>
        <dbReference type="ARBA" id="ARBA00022833"/>
    </source>
</evidence>
<feature type="compositionally biased region" description="Low complexity" evidence="7">
    <location>
        <begin position="160"/>
        <end position="171"/>
    </location>
</feature>